<dbReference type="Gene3D" id="3.40.50.2000">
    <property type="entry name" value="Glycogen Phosphorylase B"/>
    <property type="match status" value="2"/>
</dbReference>
<dbReference type="GO" id="GO:0009860">
    <property type="term" value="P:pollen tube growth"/>
    <property type="evidence" value="ECO:0007669"/>
    <property type="project" value="EnsemblPlants"/>
</dbReference>
<sequence length="509" mass="55996">MRAGWHVHDGAGMECECYEGGGGGGGGGDGRDLCQATAAGRQRQRILMVSDFFYPNFGGVENHIYFLSQCLIRRGHKVVVATHTYGGGRTGVRYVSGGLKVYYLPRLAFYLQSVFPTFYGTFPLLRVIMLRERITLLHAHQAFSCLGLEALLQARTMGYKVVFTDHSLFGFADAASVHMNKVLKFVLADVHHVICVSHTSKENTVLRSGLPAQRVSVIPNAIDTSAFKPDPSRRKEGVITIIVISRLVYRKGIDLLVEVIPQVCNLHPNVEFLIGGDGPKRVRLEEMREKWGLERRVEMVGEVPHARVREVLVRGHIFLNSSLTEAFCIAILEAASCGLVTVATRVGGVPEVLPPGMIVLADPVPADIVAALGRAIEMLPTVKPQEMHEQVRGMYSWQDVAERTERVYDMVAHAKDDTLLDRLGRYYNCGPWAGKLFCLVAAVGVLLLKFLEWWQPAKSIEMAPDLNPHSLGGRSRGIRSQDRGTTSLPMVVEEGDPGGEGAKIAEDGD</sequence>
<feature type="domain" description="Glycosyl transferase family 1" evidence="8">
    <location>
        <begin position="230"/>
        <end position="377"/>
    </location>
</feature>
<evidence type="ECO:0000259" key="9">
    <source>
        <dbReference type="Pfam" id="PF08288"/>
    </source>
</evidence>
<proteinExistence type="predicted"/>
<comment type="caution">
    <text evidence="10">The sequence shown here is derived from an EMBL/GenBank/DDBJ whole genome shotgun (WGS) entry which is preliminary data.</text>
</comment>
<evidence type="ECO:0000256" key="5">
    <source>
        <dbReference type="ARBA" id="ARBA00022679"/>
    </source>
</evidence>
<reference evidence="10 11" key="1">
    <citation type="journal article" date="2018" name="Cell">
        <title>The Chara Genome: Secondary Complexity and Implications for Plant Terrestrialization.</title>
        <authorList>
            <person name="Nishiyama T."/>
            <person name="Sakayama H."/>
            <person name="Vries J.D."/>
            <person name="Buschmann H."/>
            <person name="Saint-Marcoux D."/>
            <person name="Ullrich K.K."/>
            <person name="Haas F.B."/>
            <person name="Vanderstraeten L."/>
            <person name="Becker D."/>
            <person name="Lang D."/>
            <person name="Vosolsobe S."/>
            <person name="Rombauts S."/>
            <person name="Wilhelmsson P.K.I."/>
            <person name="Janitza P."/>
            <person name="Kern R."/>
            <person name="Heyl A."/>
            <person name="Rumpler F."/>
            <person name="Villalobos L.I.A.C."/>
            <person name="Clay J.M."/>
            <person name="Skokan R."/>
            <person name="Toyoda A."/>
            <person name="Suzuki Y."/>
            <person name="Kagoshima H."/>
            <person name="Schijlen E."/>
            <person name="Tajeshwar N."/>
            <person name="Catarino B."/>
            <person name="Hetherington A.J."/>
            <person name="Saltykova A."/>
            <person name="Bonnot C."/>
            <person name="Breuninger H."/>
            <person name="Symeonidi A."/>
            <person name="Radhakrishnan G.V."/>
            <person name="Van Nieuwerburgh F."/>
            <person name="Deforce D."/>
            <person name="Chang C."/>
            <person name="Karol K.G."/>
            <person name="Hedrich R."/>
            <person name="Ulvskov P."/>
            <person name="Glockner G."/>
            <person name="Delwiche C.F."/>
            <person name="Petrasek J."/>
            <person name="Van de Peer Y."/>
            <person name="Friml J."/>
            <person name="Beilby M."/>
            <person name="Dolan L."/>
            <person name="Kohara Y."/>
            <person name="Sugano S."/>
            <person name="Fujiyama A."/>
            <person name="Delaux P.-M."/>
            <person name="Quint M."/>
            <person name="TheiBen G."/>
            <person name="Hagemann M."/>
            <person name="Harholt J."/>
            <person name="Dunand C."/>
            <person name="Zachgo S."/>
            <person name="Langdale J."/>
            <person name="Maumus F."/>
            <person name="Straeten D.V.D."/>
            <person name="Gould S.B."/>
            <person name="Rensing S.A."/>
        </authorList>
    </citation>
    <scope>NUCLEOTIDE SEQUENCE [LARGE SCALE GENOMIC DNA]</scope>
    <source>
        <strain evidence="10 11">S276</strain>
    </source>
</reference>
<dbReference type="Gramene" id="GBG71325">
    <property type="protein sequence ID" value="GBG71325"/>
    <property type="gene ID" value="CBR_g8747"/>
</dbReference>
<dbReference type="InterPro" id="IPR001296">
    <property type="entry name" value="Glyco_trans_1"/>
</dbReference>
<evidence type="ECO:0000256" key="7">
    <source>
        <dbReference type="SAM" id="MobiDB-lite"/>
    </source>
</evidence>
<dbReference type="InterPro" id="IPR013234">
    <property type="entry name" value="PIGA_GPI_anchor_biosynthesis"/>
</dbReference>
<dbReference type="FunFam" id="3.40.50.2000:FF:000188">
    <property type="entry name" value="Phosphatidylinositol N-acetylglucosaminyltransferase gpi3 subunit"/>
    <property type="match status" value="1"/>
</dbReference>
<dbReference type="EMBL" id="BFEA01000144">
    <property type="protein sequence ID" value="GBG71325.1"/>
    <property type="molecule type" value="Genomic_DNA"/>
</dbReference>
<organism evidence="10 11">
    <name type="scientific">Chara braunii</name>
    <name type="common">Braun's stonewort</name>
    <dbReference type="NCBI Taxonomy" id="69332"/>
    <lineage>
        <taxon>Eukaryota</taxon>
        <taxon>Viridiplantae</taxon>
        <taxon>Streptophyta</taxon>
        <taxon>Charophyceae</taxon>
        <taxon>Charales</taxon>
        <taxon>Characeae</taxon>
        <taxon>Chara</taxon>
    </lineage>
</organism>
<dbReference type="InterPro" id="IPR039507">
    <property type="entry name" value="PIG-A/GPI3"/>
</dbReference>
<dbReference type="OrthoDB" id="734129at2759"/>
<dbReference type="GO" id="GO:0017176">
    <property type="term" value="F:phosphatidylinositol N-acetylglucosaminyltransferase activity"/>
    <property type="evidence" value="ECO:0007669"/>
    <property type="project" value="UniProtKB-EC"/>
</dbReference>
<gene>
    <name evidence="10" type="ORF">CBR_g8747</name>
</gene>
<evidence type="ECO:0000256" key="6">
    <source>
        <dbReference type="ARBA" id="ARBA00032160"/>
    </source>
</evidence>
<dbReference type="GO" id="GO:0000506">
    <property type="term" value="C:glycosylphosphatidylinositol-N-acetylglucosaminyltransferase (GPI-GnT) complex"/>
    <property type="evidence" value="ECO:0007669"/>
    <property type="project" value="InterPro"/>
</dbReference>
<dbReference type="CDD" id="cd03796">
    <property type="entry name" value="GT4_PIG-A-like"/>
    <property type="match status" value="1"/>
</dbReference>
<dbReference type="AlphaFoldDB" id="A0A388KMR9"/>
<keyword evidence="5" id="KW-0808">Transferase</keyword>
<evidence type="ECO:0000256" key="3">
    <source>
        <dbReference type="ARBA" id="ARBA00022502"/>
    </source>
</evidence>
<dbReference type="Proteomes" id="UP000265515">
    <property type="component" value="Unassembled WGS sequence"/>
</dbReference>
<feature type="domain" description="PIGA GPI anchor biosynthesis" evidence="9">
    <location>
        <begin position="83"/>
        <end position="173"/>
    </location>
</feature>
<evidence type="ECO:0000259" key="8">
    <source>
        <dbReference type="Pfam" id="PF00534"/>
    </source>
</evidence>
<evidence type="ECO:0000256" key="2">
    <source>
        <dbReference type="ARBA" id="ARBA00012420"/>
    </source>
</evidence>
<dbReference type="EC" id="2.4.1.198" evidence="2"/>
<dbReference type="SUPFAM" id="SSF53756">
    <property type="entry name" value="UDP-Glycosyltransferase/glycogen phosphorylase"/>
    <property type="match status" value="1"/>
</dbReference>
<comment type="pathway">
    <text evidence="1">Glycolipid biosynthesis; glycosylphosphatidylinositol-anchor biosynthesis.</text>
</comment>
<dbReference type="Pfam" id="PF00534">
    <property type="entry name" value="Glycos_transf_1"/>
    <property type="match status" value="1"/>
</dbReference>
<dbReference type="GO" id="GO:0009846">
    <property type="term" value="P:pollen germination"/>
    <property type="evidence" value="ECO:0007669"/>
    <property type="project" value="EnsemblPlants"/>
</dbReference>
<keyword evidence="4" id="KW-0328">Glycosyltransferase</keyword>
<dbReference type="PANTHER" id="PTHR45871:SF1">
    <property type="entry name" value="PHOSPHATIDYLINOSITOL N-ACETYLGLUCOSAMINYLTRANSFERASE SUBUNIT A"/>
    <property type="match status" value="1"/>
</dbReference>
<accession>A0A388KMR9</accession>
<feature type="region of interest" description="Disordered" evidence="7">
    <location>
        <begin position="464"/>
        <end position="509"/>
    </location>
</feature>
<dbReference type="PANTHER" id="PTHR45871">
    <property type="entry name" value="N-ACETYLGLUCOSAMINYL-PHOSPHATIDYLINOSITOL BIOSYNTHETIC PROTEIN"/>
    <property type="match status" value="1"/>
</dbReference>
<evidence type="ECO:0000256" key="4">
    <source>
        <dbReference type="ARBA" id="ARBA00022676"/>
    </source>
</evidence>
<dbReference type="STRING" id="69332.A0A388KMR9"/>
<keyword evidence="11" id="KW-1185">Reference proteome</keyword>
<name>A0A388KMR9_CHABU</name>
<dbReference type="GO" id="GO:0006506">
    <property type="term" value="P:GPI anchor biosynthetic process"/>
    <property type="evidence" value="ECO:0007669"/>
    <property type="project" value="UniProtKB-UniPathway"/>
</dbReference>
<dbReference type="OMA" id="SHFWMSG"/>
<evidence type="ECO:0000256" key="1">
    <source>
        <dbReference type="ARBA" id="ARBA00004687"/>
    </source>
</evidence>
<dbReference type="UniPathway" id="UPA00196"/>
<protein>
    <recommendedName>
        <fullName evidence="2">phosphatidylinositol N-acetylglucosaminyltransferase</fullName>
        <ecNumber evidence="2">2.4.1.198</ecNumber>
    </recommendedName>
    <alternativeName>
        <fullName evidence="6">GlcNAc-PI synthesis protein</fullName>
    </alternativeName>
</protein>
<keyword evidence="3" id="KW-0337">GPI-anchor biosynthesis</keyword>
<dbReference type="Pfam" id="PF08288">
    <property type="entry name" value="PIGA"/>
    <property type="match status" value="1"/>
</dbReference>
<evidence type="ECO:0000313" key="10">
    <source>
        <dbReference type="EMBL" id="GBG71325.1"/>
    </source>
</evidence>
<dbReference type="FunFam" id="3.40.50.2000:FF:000093">
    <property type="entry name" value="UDP-GlcNAc:PI a1-6 GlcNAc-transferase"/>
    <property type="match status" value="1"/>
</dbReference>
<evidence type="ECO:0000313" key="11">
    <source>
        <dbReference type="Proteomes" id="UP000265515"/>
    </source>
</evidence>